<gene>
    <name evidence="2" type="ORF">PENSTE_c005G08221</name>
</gene>
<dbReference type="STRING" id="303698.A0A1V6TKH5"/>
<dbReference type="SUPFAM" id="SSF54695">
    <property type="entry name" value="POZ domain"/>
    <property type="match status" value="1"/>
</dbReference>
<dbReference type="InterPro" id="IPR011333">
    <property type="entry name" value="SKP1/BTB/POZ_sf"/>
</dbReference>
<dbReference type="EMBL" id="MLKD01000005">
    <property type="protein sequence ID" value="OQE26858.1"/>
    <property type="molecule type" value="Genomic_DNA"/>
</dbReference>
<keyword evidence="3" id="KW-1185">Reference proteome</keyword>
<dbReference type="OrthoDB" id="6359816at2759"/>
<protein>
    <recommendedName>
        <fullName evidence="1">BTB domain-containing protein</fullName>
    </recommendedName>
</protein>
<reference evidence="3" key="1">
    <citation type="journal article" date="2017" name="Nat. Microbiol.">
        <title>Global analysis of biosynthetic gene clusters reveals vast potential of secondary metabolite production in Penicillium species.</title>
        <authorList>
            <person name="Nielsen J.C."/>
            <person name="Grijseels S."/>
            <person name="Prigent S."/>
            <person name="Ji B."/>
            <person name="Dainat J."/>
            <person name="Nielsen K.F."/>
            <person name="Frisvad J.C."/>
            <person name="Workman M."/>
            <person name="Nielsen J."/>
        </authorList>
    </citation>
    <scope>NUCLEOTIDE SEQUENCE [LARGE SCALE GENOMIC DNA]</scope>
    <source>
        <strain evidence="3">IBT 24891</strain>
    </source>
</reference>
<organism evidence="2 3">
    <name type="scientific">Penicillium steckii</name>
    <dbReference type="NCBI Taxonomy" id="303698"/>
    <lineage>
        <taxon>Eukaryota</taxon>
        <taxon>Fungi</taxon>
        <taxon>Dikarya</taxon>
        <taxon>Ascomycota</taxon>
        <taxon>Pezizomycotina</taxon>
        <taxon>Eurotiomycetes</taxon>
        <taxon>Eurotiomycetidae</taxon>
        <taxon>Eurotiales</taxon>
        <taxon>Aspergillaceae</taxon>
        <taxon>Penicillium</taxon>
    </lineage>
</organism>
<name>A0A1V6TKH5_9EURO</name>
<dbReference type="SMART" id="SM00225">
    <property type="entry name" value="BTB"/>
    <property type="match status" value="1"/>
</dbReference>
<comment type="caution">
    <text evidence="2">The sequence shown here is derived from an EMBL/GenBank/DDBJ whole genome shotgun (WGS) entry which is preliminary data.</text>
</comment>
<proteinExistence type="predicted"/>
<feature type="domain" description="BTB" evidence="1">
    <location>
        <begin position="22"/>
        <end position="89"/>
    </location>
</feature>
<accession>A0A1V6TKH5</accession>
<dbReference type="AlphaFoldDB" id="A0A1V6TKH5"/>
<evidence type="ECO:0000259" key="1">
    <source>
        <dbReference type="PROSITE" id="PS50097"/>
    </source>
</evidence>
<dbReference type="PANTHER" id="PTHR47843:SF5">
    <property type="entry name" value="BTB_POZ DOMAIN PROTEIN"/>
    <property type="match status" value="1"/>
</dbReference>
<dbReference type="Gene3D" id="3.30.710.10">
    <property type="entry name" value="Potassium Channel Kv1.1, Chain A"/>
    <property type="match status" value="1"/>
</dbReference>
<dbReference type="PROSITE" id="PS50097">
    <property type="entry name" value="BTB"/>
    <property type="match status" value="1"/>
</dbReference>
<evidence type="ECO:0000313" key="2">
    <source>
        <dbReference type="EMBL" id="OQE26858.1"/>
    </source>
</evidence>
<dbReference type="CDD" id="cd18186">
    <property type="entry name" value="BTB_POZ_ZBTB_KLHL-like"/>
    <property type="match status" value="1"/>
</dbReference>
<dbReference type="Pfam" id="PF00651">
    <property type="entry name" value="BTB"/>
    <property type="match status" value="1"/>
</dbReference>
<dbReference type="Proteomes" id="UP000191285">
    <property type="component" value="Unassembled WGS sequence"/>
</dbReference>
<dbReference type="PANTHER" id="PTHR47843">
    <property type="entry name" value="BTB DOMAIN-CONTAINING PROTEIN-RELATED"/>
    <property type="match status" value="1"/>
</dbReference>
<sequence>MTSTPSSVRTATRQLLLGGEFSDMDIICQGVIFKAHKAIVCTQSEYFRKAFFGYFKESIDRTITLQDETPETIERVLSFLYLGEYSGDGHILPFQSYADSDSIMTDAKISEDKVDAAQISKNIAFNHIRVYVAADKYIINPLKSLVTAQFSEWSKKNWQSPIFPEVIKEVITSLPPHDSSLQEVIAKVYAAHISNMIRNPVMLDLMPLGKLATLIIVELWKNKQITQPDALENFAKKLGSARNCRQCNTKFNVELKSLEIVHGVFRCTNCNTRN</sequence>
<evidence type="ECO:0000313" key="3">
    <source>
        <dbReference type="Proteomes" id="UP000191285"/>
    </source>
</evidence>
<dbReference type="InterPro" id="IPR000210">
    <property type="entry name" value="BTB/POZ_dom"/>
</dbReference>